<dbReference type="OrthoDB" id="5196534at2"/>
<dbReference type="Proteomes" id="UP000217210">
    <property type="component" value="Chromosome"/>
</dbReference>
<keyword evidence="1" id="KW-0812">Transmembrane</keyword>
<accession>A0A249L5N6</accession>
<dbReference type="RefSeq" id="WP_095688504.1">
    <property type="nucleotide sequence ID" value="NZ_CP016779.1"/>
</dbReference>
<keyword evidence="3" id="KW-1185">Reference proteome</keyword>
<dbReference type="EMBL" id="CP016779">
    <property type="protein sequence ID" value="ASY24245.1"/>
    <property type="molecule type" value="Genomic_DNA"/>
</dbReference>
<name>A0A249L5N6_9ACTN</name>
<dbReference type="InterPro" id="IPR025443">
    <property type="entry name" value="DUF4307"/>
</dbReference>
<sequence>MTHPKVLASAHLRQRYGIKEENRSWLWPAVISLIAAITWFIWSGLNAANPDVRYELLSFEVVNDQSISVTYSILVKDINIDHSCSIVARDIDKNTIGEISDLMPATSLKSGTNTRTIEIATRLPAVNAGITSCQ</sequence>
<protein>
    <submittedName>
        <fullName evidence="2">DUF4307 domain-containing protein</fullName>
    </submittedName>
</protein>
<reference evidence="2 3" key="1">
    <citation type="submission" date="2016-07" db="EMBL/GenBank/DDBJ databases">
        <title>High microdiversification within the ubiquitous acI lineage of Actinobacteria.</title>
        <authorList>
            <person name="Neuenschwander S.M."/>
            <person name="Salcher M."/>
            <person name="Ghai R."/>
            <person name="Pernthaler J."/>
        </authorList>
    </citation>
    <scope>NUCLEOTIDE SEQUENCE [LARGE SCALE GENOMIC DNA]</scope>
    <source>
        <strain evidence="2">MMS-IIB-91</strain>
    </source>
</reference>
<organism evidence="2 3">
    <name type="scientific">Candidatus Nanopelagicus abundans</name>
    <dbReference type="NCBI Taxonomy" id="1884916"/>
    <lineage>
        <taxon>Bacteria</taxon>
        <taxon>Bacillati</taxon>
        <taxon>Actinomycetota</taxon>
        <taxon>Actinomycetes</taxon>
        <taxon>Candidatus Nanopelagicales</taxon>
        <taxon>Candidatus Nanopelagicaceae</taxon>
        <taxon>Candidatus Nanopelagicus</taxon>
    </lineage>
</organism>
<dbReference type="KEGG" id="nab:B1sIIB91_04995"/>
<keyword evidence="1" id="KW-0472">Membrane</keyword>
<evidence type="ECO:0000313" key="3">
    <source>
        <dbReference type="Proteomes" id="UP000217210"/>
    </source>
</evidence>
<dbReference type="AlphaFoldDB" id="A0A249L5N6"/>
<dbReference type="Pfam" id="PF14155">
    <property type="entry name" value="DUF4307"/>
    <property type="match status" value="1"/>
</dbReference>
<keyword evidence="1" id="KW-1133">Transmembrane helix</keyword>
<evidence type="ECO:0000256" key="1">
    <source>
        <dbReference type="SAM" id="Phobius"/>
    </source>
</evidence>
<proteinExistence type="predicted"/>
<feature type="transmembrane region" description="Helical" evidence="1">
    <location>
        <begin position="25"/>
        <end position="45"/>
    </location>
</feature>
<evidence type="ECO:0000313" key="2">
    <source>
        <dbReference type="EMBL" id="ASY24245.1"/>
    </source>
</evidence>
<gene>
    <name evidence="2" type="ORF">B1sIIB91_04995</name>
</gene>